<evidence type="ECO:0000256" key="1">
    <source>
        <dbReference type="ARBA" id="ARBA00022737"/>
    </source>
</evidence>
<evidence type="ECO:0000256" key="3">
    <source>
        <dbReference type="PROSITE-ProRule" id="PRU00023"/>
    </source>
</evidence>
<evidence type="ECO:0000256" key="2">
    <source>
        <dbReference type="ARBA" id="ARBA00023043"/>
    </source>
</evidence>
<dbReference type="Gene3D" id="1.25.40.20">
    <property type="entry name" value="Ankyrin repeat-containing domain"/>
    <property type="match status" value="3"/>
</dbReference>
<organism evidence="4">
    <name type="scientific">Arion vulgaris</name>
    <dbReference type="NCBI Taxonomy" id="1028688"/>
    <lineage>
        <taxon>Eukaryota</taxon>
        <taxon>Metazoa</taxon>
        <taxon>Spiralia</taxon>
        <taxon>Lophotrochozoa</taxon>
        <taxon>Mollusca</taxon>
        <taxon>Gastropoda</taxon>
        <taxon>Heterobranchia</taxon>
        <taxon>Euthyneura</taxon>
        <taxon>Panpulmonata</taxon>
        <taxon>Eupulmonata</taxon>
        <taxon>Stylommatophora</taxon>
        <taxon>Helicina</taxon>
        <taxon>Arionoidea</taxon>
        <taxon>Arionidae</taxon>
        <taxon>Arion</taxon>
    </lineage>
</organism>
<feature type="repeat" description="ANK" evidence="3">
    <location>
        <begin position="163"/>
        <end position="195"/>
    </location>
</feature>
<dbReference type="SMART" id="SM00248">
    <property type="entry name" value="ANK"/>
    <property type="match status" value="8"/>
</dbReference>
<evidence type="ECO:0000313" key="4">
    <source>
        <dbReference type="EMBL" id="CEK82545.1"/>
    </source>
</evidence>
<dbReference type="InterPro" id="IPR002110">
    <property type="entry name" value="Ankyrin_rpt"/>
</dbReference>
<keyword evidence="1" id="KW-0677">Repeat</keyword>
<protein>
    <submittedName>
        <fullName evidence="4">Uncharacterized protein</fullName>
    </submittedName>
</protein>
<reference evidence="4" key="1">
    <citation type="submission" date="2014-12" db="EMBL/GenBank/DDBJ databases">
        <title>Insight into the proteome of Arion vulgaris.</title>
        <authorList>
            <person name="Aradska J."/>
            <person name="Bulat T."/>
            <person name="Smidak R."/>
            <person name="Sarate P."/>
            <person name="Gangsoo J."/>
            <person name="Sialana F."/>
            <person name="Bilban M."/>
            <person name="Lubec G."/>
        </authorList>
    </citation>
    <scope>NUCLEOTIDE SEQUENCE</scope>
    <source>
        <tissue evidence="4">Skin</tissue>
    </source>
</reference>
<feature type="repeat" description="ANK" evidence="3">
    <location>
        <begin position="196"/>
        <end position="229"/>
    </location>
</feature>
<feature type="repeat" description="ANK" evidence="3">
    <location>
        <begin position="37"/>
        <end position="69"/>
    </location>
</feature>
<dbReference type="PRINTS" id="PR01415">
    <property type="entry name" value="ANKYRIN"/>
</dbReference>
<proteinExistence type="predicted"/>
<dbReference type="Pfam" id="PF00023">
    <property type="entry name" value="Ank"/>
    <property type="match status" value="1"/>
</dbReference>
<dbReference type="PANTHER" id="PTHR24198">
    <property type="entry name" value="ANKYRIN REPEAT AND PROTEIN KINASE DOMAIN-CONTAINING PROTEIN"/>
    <property type="match status" value="1"/>
</dbReference>
<sequence length="477" mass="51486">MEPVSSGFLWSAVGEGRLSAVRQCIEAGIAVDEVFSEMMTPLHFAALQGHIDIVKYLVECGASVNKANNAGLTPLMSACAQGFIDVARFLVDSGADVNAVGISSESPILYLCKTRAKRIRTCATSGSMHLFYKMCHSEDTCGCLSLVQLLIDAGADVNIADSEGMTSLMGFVLSKHFAVAKLLIRSGADTNRATKNGVTALLLACRLKHSLELIEILLNAGTDVNLATSPEGSTPLMAACYGGTDNVEALIRAGASVNAVNYKGETALKCAVFATYPSVIETLIKAGIRIDKELILAVIIGHGECIQSLIINGALPRTHGSMLELKPDIEYLSRRFNVWTSNFVTHKLLAHLNDLGISSLTPFMVALMRKDNAVACFFVRNLFLHPLDISFLQDLKEKGSTLENDGLSPCFSLLVTKPWSLFSISFLCVSFAVGFGSDRAKRISLTGLPNPLQLRLLYRDNAAFIPVREWASLEVVM</sequence>
<dbReference type="PROSITE" id="PS50088">
    <property type="entry name" value="ANK_REPEAT"/>
    <property type="match status" value="4"/>
</dbReference>
<dbReference type="PROSITE" id="PS50297">
    <property type="entry name" value="ANK_REP_REGION"/>
    <property type="match status" value="3"/>
</dbReference>
<dbReference type="AlphaFoldDB" id="A0A0B7ARK9"/>
<dbReference type="SUPFAM" id="SSF48403">
    <property type="entry name" value="Ankyrin repeat"/>
    <property type="match status" value="1"/>
</dbReference>
<feature type="repeat" description="ANK" evidence="3">
    <location>
        <begin position="70"/>
        <end position="102"/>
    </location>
</feature>
<dbReference type="PANTHER" id="PTHR24198:SF185">
    <property type="entry name" value="ANKYRIN-3"/>
    <property type="match status" value="1"/>
</dbReference>
<dbReference type="Pfam" id="PF12796">
    <property type="entry name" value="Ank_2"/>
    <property type="match status" value="2"/>
</dbReference>
<name>A0A0B7ARK9_9EUPU</name>
<keyword evidence="2 3" id="KW-0040">ANK repeat</keyword>
<gene>
    <name evidence="4" type="primary">ORF132178</name>
</gene>
<dbReference type="InterPro" id="IPR036770">
    <property type="entry name" value="Ankyrin_rpt-contain_sf"/>
</dbReference>
<accession>A0A0B7ARK9</accession>
<dbReference type="EMBL" id="HACG01035680">
    <property type="protein sequence ID" value="CEK82545.1"/>
    <property type="molecule type" value="Transcribed_RNA"/>
</dbReference>